<feature type="signal peptide" evidence="2">
    <location>
        <begin position="1"/>
        <end position="20"/>
    </location>
</feature>
<proteinExistence type="predicted"/>
<evidence type="ECO:0008006" key="5">
    <source>
        <dbReference type="Google" id="ProtNLM"/>
    </source>
</evidence>
<accession>A0A6A6QN88</accession>
<keyword evidence="1" id="KW-0472">Membrane</keyword>
<protein>
    <recommendedName>
        <fullName evidence="5">GPI anchored protein</fullName>
    </recommendedName>
</protein>
<evidence type="ECO:0000313" key="4">
    <source>
        <dbReference type="Proteomes" id="UP000799750"/>
    </source>
</evidence>
<feature type="chain" id="PRO_5025468608" description="GPI anchored protein" evidence="2">
    <location>
        <begin position="21"/>
        <end position="211"/>
    </location>
</feature>
<dbReference type="EMBL" id="MU004192">
    <property type="protein sequence ID" value="KAF2493566.1"/>
    <property type="molecule type" value="Genomic_DNA"/>
</dbReference>
<dbReference type="PANTHER" id="PTHR39599">
    <property type="entry name" value="GPI-ANCHORED PROTEIN (EUROFUNG)-RELATED-RELATED"/>
    <property type="match status" value="1"/>
</dbReference>
<sequence>MKFSNVTTLLLAFLIPSTLALSNRNIIQNPELLLPRQDTYAPFSGAIYIVYPNGQQVNAAGANMCPSYASVSCSSINQPSWCCPTTYTCAVPSSSSGLIGCCPPNTSCSGAVNAAAVTTITVQNVVTTPVNYQSTVYVQAYTTTQAAAAGNIYNGYCSTLTANGPGLPTERQGSCGTILVVNAADVVRAGVGMGVLVVSLVVGAVCFMGRI</sequence>
<name>A0A6A6QN88_9PEZI</name>
<gene>
    <name evidence="3" type="ORF">BU16DRAFT_528842</name>
</gene>
<dbReference type="Proteomes" id="UP000799750">
    <property type="component" value="Unassembled WGS sequence"/>
</dbReference>
<keyword evidence="1" id="KW-1133">Transmembrane helix</keyword>
<keyword evidence="1" id="KW-0812">Transmembrane</keyword>
<keyword evidence="4" id="KW-1185">Reference proteome</keyword>
<evidence type="ECO:0000256" key="1">
    <source>
        <dbReference type="SAM" id="Phobius"/>
    </source>
</evidence>
<dbReference type="PANTHER" id="PTHR39599:SF1">
    <property type="entry name" value="GPI-ANCHORED PROTEIN (EUROFUNG)"/>
    <property type="match status" value="1"/>
</dbReference>
<evidence type="ECO:0000313" key="3">
    <source>
        <dbReference type="EMBL" id="KAF2493566.1"/>
    </source>
</evidence>
<feature type="transmembrane region" description="Helical" evidence="1">
    <location>
        <begin position="189"/>
        <end position="209"/>
    </location>
</feature>
<reference evidence="3" key="1">
    <citation type="journal article" date="2020" name="Stud. Mycol.">
        <title>101 Dothideomycetes genomes: a test case for predicting lifestyles and emergence of pathogens.</title>
        <authorList>
            <person name="Haridas S."/>
            <person name="Albert R."/>
            <person name="Binder M."/>
            <person name="Bloem J."/>
            <person name="Labutti K."/>
            <person name="Salamov A."/>
            <person name="Andreopoulos B."/>
            <person name="Baker S."/>
            <person name="Barry K."/>
            <person name="Bills G."/>
            <person name="Bluhm B."/>
            <person name="Cannon C."/>
            <person name="Castanera R."/>
            <person name="Culley D."/>
            <person name="Daum C."/>
            <person name="Ezra D."/>
            <person name="Gonzalez J."/>
            <person name="Henrissat B."/>
            <person name="Kuo A."/>
            <person name="Liang C."/>
            <person name="Lipzen A."/>
            <person name="Lutzoni F."/>
            <person name="Magnuson J."/>
            <person name="Mondo S."/>
            <person name="Nolan M."/>
            <person name="Ohm R."/>
            <person name="Pangilinan J."/>
            <person name="Park H.-J."/>
            <person name="Ramirez L."/>
            <person name="Alfaro M."/>
            <person name="Sun H."/>
            <person name="Tritt A."/>
            <person name="Yoshinaga Y."/>
            <person name="Zwiers L.-H."/>
            <person name="Turgeon B."/>
            <person name="Goodwin S."/>
            <person name="Spatafora J."/>
            <person name="Crous P."/>
            <person name="Grigoriev I."/>
        </authorList>
    </citation>
    <scope>NUCLEOTIDE SEQUENCE</scope>
    <source>
        <strain evidence="3">CBS 269.34</strain>
    </source>
</reference>
<evidence type="ECO:0000256" key="2">
    <source>
        <dbReference type="SAM" id="SignalP"/>
    </source>
</evidence>
<keyword evidence="2" id="KW-0732">Signal</keyword>
<dbReference type="OrthoDB" id="2426396at2759"/>
<dbReference type="AlphaFoldDB" id="A0A6A6QN88"/>
<organism evidence="3 4">
    <name type="scientific">Lophium mytilinum</name>
    <dbReference type="NCBI Taxonomy" id="390894"/>
    <lineage>
        <taxon>Eukaryota</taxon>
        <taxon>Fungi</taxon>
        <taxon>Dikarya</taxon>
        <taxon>Ascomycota</taxon>
        <taxon>Pezizomycotina</taxon>
        <taxon>Dothideomycetes</taxon>
        <taxon>Pleosporomycetidae</taxon>
        <taxon>Mytilinidiales</taxon>
        <taxon>Mytilinidiaceae</taxon>
        <taxon>Lophium</taxon>
    </lineage>
</organism>